<keyword evidence="4 6" id="KW-1133">Transmembrane helix</keyword>
<accession>A0A1G8A2G0</accession>
<feature type="transmembrane region" description="Helical" evidence="6">
    <location>
        <begin position="136"/>
        <end position="154"/>
    </location>
</feature>
<comment type="subcellular location">
    <subcellularLocation>
        <location evidence="1">Cell membrane</location>
        <topology evidence="1">Multi-pass membrane protein</topology>
    </subcellularLocation>
</comment>
<dbReference type="OrthoDB" id="259025at2"/>
<sequence length="251" mass="27230">MLFDDSIAYCGPAPVPATLIFQWNFDPFAFVAIIALVYAWLMVGRRDSVGRAALMGAIGLIVLAFFSPLCALTVSLFSARVFHHVILIAVIAPLLAIALPWRSGPLLPLAAVTLLNALLVWIWHAPSAYEWAVMDAAPYWLMQISLLGSAWLFWREVLSPLTRNGAALIALVAFVAQMGLLGALLVFSPFAVYSIHFQTTAAFGLSALSDQQLAGLLMWVPAMLPYLAAGLGLLMRLVKGQPEAQRAGWTH</sequence>
<feature type="transmembrane region" description="Helical" evidence="6">
    <location>
        <begin position="20"/>
        <end position="41"/>
    </location>
</feature>
<dbReference type="AlphaFoldDB" id="A0A1G8A2G0"/>
<keyword evidence="3 6" id="KW-0812">Transmembrane</keyword>
<proteinExistence type="predicted"/>
<evidence type="ECO:0000256" key="3">
    <source>
        <dbReference type="ARBA" id="ARBA00022692"/>
    </source>
</evidence>
<feature type="transmembrane region" description="Helical" evidence="6">
    <location>
        <begin position="106"/>
        <end position="124"/>
    </location>
</feature>
<reference evidence="7 8" key="1">
    <citation type="submission" date="2016-10" db="EMBL/GenBank/DDBJ databases">
        <authorList>
            <person name="de Groot N.N."/>
        </authorList>
    </citation>
    <scope>NUCLEOTIDE SEQUENCE [LARGE SCALE GENOMIC DNA]</scope>
    <source>
        <strain evidence="7 8">CGMCC 1.10267</strain>
    </source>
</reference>
<evidence type="ECO:0000313" key="7">
    <source>
        <dbReference type="EMBL" id="SDH15098.1"/>
    </source>
</evidence>
<dbReference type="Proteomes" id="UP000199495">
    <property type="component" value="Unassembled WGS sequence"/>
</dbReference>
<organism evidence="7 8">
    <name type="scientific">Pelagibacterium luteolum</name>
    <dbReference type="NCBI Taxonomy" id="440168"/>
    <lineage>
        <taxon>Bacteria</taxon>
        <taxon>Pseudomonadati</taxon>
        <taxon>Pseudomonadota</taxon>
        <taxon>Alphaproteobacteria</taxon>
        <taxon>Hyphomicrobiales</taxon>
        <taxon>Devosiaceae</taxon>
        <taxon>Pelagibacterium</taxon>
    </lineage>
</organism>
<keyword evidence="2" id="KW-1003">Cell membrane</keyword>
<evidence type="ECO:0000313" key="8">
    <source>
        <dbReference type="Proteomes" id="UP000199495"/>
    </source>
</evidence>
<dbReference type="RefSeq" id="WP_090599723.1">
    <property type="nucleotide sequence ID" value="NZ_FNCS01000025.1"/>
</dbReference>
<feature type="transmembrane region" description="Helical" evidence="6">
    <location>
        <begin position="166"/>
        <end position="196"/>
    </location>
</feature>
<dbReference type="InterPro" id="IPR019108">
    <property type="entry name" value="Caa3_assmbl_CtaG-rel"/>
</dbReference>
<name>A0A1G8A2G0_9HYPH</name>
<evidence type="ECO:0000256" key="1">
    <source>
        <dbReference type="ARBA" id="ARBA00004651"/>
    </source>
</evidence>
<evidence type="ECO:0000256" key="4">
    <source>
        <dbReference type="ARBA" id="ARBA00022989"/>
    </source>
</evidence>
<dbReference type="EMBL" id="FNCS01000025">
    <property type="protein sequence ID" value="SDH15098.1"/>
    <property type="molecule type" value="Genomic_DNA"/>
</dbReference>
<feature type="transmembrane region" description="Helical" evidence="6">
    <location>
        <begin position="81"/>
        <end position="99"/>
    </location>
</feature>
<dbReference type="STRING" id="440168.SAMN04487974_12518"/>
<evidence type="ECO:0000256" key="2">
    <source>
        <dbReference type="ARBA" id="ARBA00022475"/>
    </source>
</evidence>
<protein>
    <submittedName>
        <fullName evidence="7">Putative membrane protein</fullName>
    </submittedName>
</protein>
<dbReference type="GO" id="GO:0005886">
    <property type="term" value="C:plasma membrane"/>
    <property type="evidence" value="ECO:0007669"/>
    <property type="project" value="UniProtKB-SubCell"/>
</dbReference>
<dbReference type="Pfam" id="PF09678">
    <property type="entry name" value="Caa3_CtaG"/>
    <property type="match status" value="1"/>
</dbReference>
<feature type="transmembrane region" description="Helical" evidence="6">
    <location>
        <begin position="216"/>
        <end position="238"/>
    </location>
</feature>
<evidence type="ECO:0000256" key="6">
    <source>
        <dbReference type="SAM" id="Phobius"/>
    </source>
</evidence>
<keyword evidence="5 6" id="KW-0472">Membrane</keyword>
<evidence type="ECO:0000256" key="5">
    <source>
        <dbReference type="ARBA" id="ARBA00023136"/>
    </source>
</evidence>
<gene>
    <name evidence="7" type="ORF">SAMN04487974_12518</name>
</gene>
<keyword evidence="8" id="KW-1185">Reference proteome</keyword>
<feature type="transmembrane region" description="Helical" evidence="6">
    <location>
        <begin position="53"/>
        <end position="75"/>
    </location>
</feature>